<evidence type="ECO:0000313" key="2">
    <source>
        <dbReference type="EMBL" id="KOS68951.1"/>
    </source>
</evidence>
<proteinExistence type="predicted"/>
<protein>
    <submittedName>
        <fullName evidence="2">Seryl-tRNA synthetase</fullName>
    </submittedName>
</protein>
<dbReference type="Pfam" id="PF02229">
    <property type="entry name" value="PC4"/>
    <property type="match status" value="1"/>
</dbReference>
<dbReference type="Proteomes" id="UP000050668">
    <property type="component" value="Unassembled WGS sequence"/>
</dbReference>
<dbReference type="Gene3D" id="2.30.31.70">
    <property type="match status" value="1"/>
</dbReference>
<sequence length="75" mass="8722">MAEIKYEIIETLAVLSESSKGWKKELNLISWNEREPKYDLREWSEDHTKMGKGVTLTLSELQILKESLSKIPDVD</sequence>
<evidence type="ECO:0000259" key="1">
    <source>
        <dbReference type="Pfam" id="PF02229"/>
    </source>
</evidence>
<dbReference type="RefSeq" id="WP_053583803.1">
    <property type="nucleotide sequence ID" value="NZ_LGRV01000003.1"/>
</dbReference>
<dbReference type="InterPro" id="IPR017154">
    <property type="entry name" value="PC4-like"/>
</dbReference>
<name>A0ABR5K276_9BACI</name>
<evidence type="ECO:0000313" key="3">
    <source>
        <dbReference type="Proteomes" id="UP000050668"/>
    </source>
</evidence>
<dbReference type="EMBL" id="LGRV01000003">
    <property type="protein sequence ID" value="KOS68951.1"/>
    <property type="molecule type" value="Genomic_DNA"/>
</dbReference>
<reference evidence="3" key="1">
    <citation type="submission" date="2015-07" db="EMBL/GenBank/DDBJ databases">
        <title>Fjat-14205 dsm 2895.</title>
        <authorList>
            <person name="Liu B."/>
            <person name="Wang J."/>
            <person name="Zhu Y."/>
            <person name="Liu G."/>
            <person name="Chen Q."/>
            <person name="Chen Z."/>
            <person name="Lan J."/>
            <person name="Che J."/>
            <person name="Ge C."/>
            <person name="Shi H."/>
            <person name="Pan Z."/>
            <person name="Liu X."/>
        </authorList>
    </citation>
    <scope>NUCLEOTIDE SEQUENCE [LARGE SCALE GENOMIC DNA]</scope>
    <source>
        <strain evidence="3">DSM 25560</strain>
    </source>
</reference>
<organism evidence="2 3">
    <name type="scientific">Lysinibacillus contaminans</name>
    <dbReference type="NCBI Taxonomy" id="1293441"/>
    <lineage>
        <taxon>Bacteria</taxon>
        <taxon>Bacillati</taxon>
        <taxon>Bacillota</taxon>
        <taxon>Bacilli</taxon>
        <taxon>Bacillales</taxon>
        <taxon>Bacillaceae</taxon>
        <taxon>Lysinibacillus</taxon>
    </lineage>
</organism>
<feature type="domain" description="Transcriptional coactivator p15 (PC4) C-terminal" evidence="1">
    <location>
        <begin position="19"/>
        <end position="66"/>
    </location>
</feature>
<gene>
    <name evidence="2" type="ORF">AEA09_10600</name>
</gene>
<dbReference type="InterPro" id="IPR003173">
    <property type="entry name" value="PC4_C"/>
</dbReference>
<accession>A0ABR5K276</accession>
<keyword evidence="3" id="KW-1185">Reference proteome</keyword>
<dbReference type="PIRSF" id="PIRSF037246">
    <property type="entry name" value="UCP037246"/>
    <property type="match status" value="1"/>
</dbReference>
<comment type="caution">
    <text evidence="2">The sequence shown here is derived from an EMBL/GenBank/DDBJ whole genome shotgun (WGS) entry which is preliminary data.</text>
</comment>